<organism evidence="1 2">
    <name type="scientific">Rhizobium leguminosarum bv. trifolii WSM2297</name>
    <dbReference type="NCBI Taxonomy" id="754762"/>
    <lineage>
        <taxon>Bacteria</taxon>
        <taxon>Pseudomonadati</taxon>
        <taxon>Pseudomonadota</taxon>
        <taxon>Alphaproteobacteria</taxon>
        <taxon>Hyphomicrobiales</taxon>
        <taxon>Rhizobiaceae</taxon>
        <taxon>Rhizobium/Agrobacterium group</taxon>
        <taxon>Rhizobium</taxon>
    </lineage>
</organism>
<accession>J0CFL0</accession>
<dbReference type="RefSeq" id="WP_003583615.1">
    <property type="nucleotide sequence ID" value="NZ_JH719395.1"/>
</dbReference>
<proteinExistence type="predicted"/>
<dbReference type="GO" id="GO:0016740">
    <property type="term" value="F:transferase activity"/>
    <property type="evidence" value="ECO:0007669"/>
    <property type="project" value="UniProtKB-KW"/>
</dbReference>
<dbReference type="Gene3D" id="3.40.50.10540">
    <property type="entry name" value="Crotonobetainyl-coa:carnitine coa-transferase, domain 1"/>
    <property type="match status" value="2"/>
</dbReference>
<reference evidence="1 2" key="1">
    <citation type="submission" date="2012-02" db="EMBL/GenBank/DDBJ databases">
        <title>Improved High-Quality Draft Sequence of Rhizobium leguminosarum bv. trifolii WSM2297.</title>
        <authorList>
            <consortium name="US DOE Joint Genome Institute"/>
            <person name="Lucas S."/>
            <person name="Han J."/>
            <person name="Lapidus A."/>
            <person name="Cheng J.-F."/>
            <person name="Goodwin L."/>
            <person name="Pitluck S."/>
            <person name="Peters L."/>
            <person name="Ovchinnikova G."/>
            <person name="Zhang X."/>
            <person name="Detter J.C."/>
            <person name="Han C."/>
            <person name="Tapia R."/>
            <person name="Land M."/>
            <person name="Hauser L."/>
            <person name="Kyrpides N."/>
            <person name="Ivanova N."/>
            <person name="Pagani I."/>
            <person name="Brau L."/>
            <person name="Yates R."/>
            <person name="O'Hara G."/>
            <person name="Rui T."/>
            <person name="Howieson J."/>
            <person name="Reeve W."/>
            <person name="Woyke T."/>
        </authorList>
    </citation>
    <scope>NUCLEOTIDE SEQUENCE [LARGE SCALE GENOMIC DNA]</scope>
    <source>
        <strain evidence="1 2">WSM2297</strain>
    </source>
</reference>
<dbReference type="Gene3D" id="3.30.1540.10">
    <property type="entry name" value="formyl-coa transferase, domain 3"/>
    <property type="match status" value="2"/>
</dbReference>
<dbReference type="Proteomes" id="UP000005732">
    <property type="component" value="Unassembled WGS sequence"/>
</dbReference>
<dbReference type="AlphaFoldDB" id="J0CFL0"/>
<evidence type="ECO:0000313" key="1">
    <source>
        <dbReference type="EMBL" id="EJC82127.1"/>
    </source>
</evidence>
<dbReference type="InterPro" id="IPR044855">
    <property type="entry name" value="CoA-Trfase_III_dom3_sf"/>
</dbReference>
<dbReference type="EMBL" id="JH719395">
    <property type="protein sequence ID" value="EJC82127.1"/>
    <property type="molecule type" value="Genomic_DNA"/>
</dbReference>
<sequence>MLSSEKKEVASMRAQLPLAGVTVVDFGQYIAGPAVAMVLGDLGATVVHIDPPDGPLWDNPANAILNRNKLIVSIDLKTEEGLAEARKLIEHADILVENFRPGVLARLGIDFAGLRAARPELITLSIPGFASNDQLRHDWRAFETVIAASSGVFTDMGLNRVLMGINPSFSPLPLASAYGTMLAASATVLALQARERTGHGDHIEVPLASAVMEGLSYNSIRIDNYPLRYQTKRELEIERRRSEGLPMDMSYDDLQEFLDPFYRSYMCSDGRMFYVVCPSHKNHAKRCLQTLGLYEELVAEGLREQEDTYLPVSQWSSDVSLGVYPLPKFWADKIATRMKDVFVTRTSAEWERIFGEGLFPGAPQRWLKEWIADDHAKAAGLMIEVEDPIFGRMTQPGPVAWLGESGEAMLTPNPRRWATFDDALAALSAMKRPQLPAPRANASGGWLDGIKVLDLCNVIAGPHSVSYLARFGAEVIKIDPATPLYDCWNTVIFGMSHMRGKQSVLLNIASPDGRVVFEKLVQSVDVVVWNATDRQVGIMGLDAEGLKALNPKAIFCQLDCFGGIRTGPRTDYLGYDDLVQSATGIMLRFGGSMQTPEEHAHVGTIDVMCGFGAALGVAAALYQKSKTGIVGRPRTSLSALTGLAQIPFCYDYQGRRPFDEPSGRETKGYDGLSRLYETASGDYLLLCASEADLPRFDGVEGLRGLASMAQSEREAFLASAFMTAPAESWQRRLVEADIGVSLCENIETIRSRSARIADGRPGTDRGSYSFSIFPDHPSGHSVTQLDPFAVRPTVGAITAIAPAEKYGTSTRSVLKSLGYGDAEVDRLVASGSISEAWSTEYLPS</sequence>
<dbReference type="HOGENOM" id="CLU_010587_2_0_5"/>
<dbReference type="SUPFAM" id="SSF89796">
    <property type="entry name" value="CoA-transferase family III (CaiB/BaiF)"/>
    <property type="match status" value="2"/>
</dbReference>
<dbReference type="Pfam" id="PF02515">
    <property type="entry name" value="CoA_transf_3"/>
    <property type="match status" value="2"/>
</dbReference>
<evidence type="ECO:0000313" key="2">
    <source>
        <dbReference type="Proteomes" id="UP000005732"/>
    </source>
</evidence>
<gene>
    <name evidence="1" type="ORF">Rleg4DRAFT_3832</name>
</gene>
<dbReference type="InterPro" id="IPR023606">
    <property type="entry name" value="CoA-Trfase_III_dom_1_sf"/>
</dbReference>
<keyword evidence="1" id="KW-0808">Transferase</keyword>
<dbReference type="PANTHER" id="PTHR48228:SF5">
    <property type="entry name" value="ALPHA-METHYLACYL-COA RACEMASE"/>
    <property type="match status" value="1"/>
</dbReference>
<dbReference type="PANTHER" id="PTHR48228">
    <property type="entry name" value="SUCCINYL-COA--D-CITRAMALATE COA-TRANSFERASE"/>
    <property type="match status" value="1"/>
</dbReference>
<name>J0CFL0_RHILT</name>
<dbReference type="InterPro" id="IPR050509">
    <property type="entry name" value="CoA-transferase_III"/>
</dbReference>
<protein>
    <submittedName>
        <fullName evidence="1">Putative acyl-CoA transferase/carnitine dehydratase</fullName>
    </submittedName>
</protein>
<dbReference type="InterPro" id="IPR003673">
    <property type="entry name" value="CoA-Trfase_fam_III"/>
</dbReference>